<evidence type="ECO:0000313" key="4">
    <source>
        <dbReference type="Proteomes" id="UP001079657"/>
    </source>
</evidence>
<organism evidence="3 4">
    <name type="scientific">Clostridium ganghwense</name>
    <dbReference type="NCBI Taxonomy" id="312089"/>
    <lineage>
        <taxon>Bacteria</taxon>
        <taxon>Bacillati</taxon>
        <taxon>Bacillota</taxon>
        <taxon>Clostridia</taxon>
        <taxon>Eubacteriales</taxon>
        <taxon>Clostridiaceae</taxon>
        <taxon>Clostridium</taxon>
    </lineage>
</organism>
<protein>
    <submittedName>
        <fullName evidence="3">Prolyl-tRNA synthetase associated domain-containing protein</fullName>
    </submittedName>
</protein>
<comment type="caution">
    <text evidence="3">The sequence shown here is derived from an EMBL/GenBank/DDBJ whole genome shotgun (WGS) entry which is preliminary data.</text>
</comment>
<accession>A0ABT4CQV6</accession>
<gene>
    <name evidence="3" type="ORF">OXH55_12365</name>
</gene>
<keyword evidence="4" id="KW-1185">Reference proteome</keyword>
<feature type="domain" description="YbaK/aminoacyl-tRNA synthetase-associated" evidence="2">
    <location>
        <begin position="26"/>
        <end position="150"/>
    </location>
</feature>
<dbReference type="Gene3D" id="3.90.960.10">
    <property type="entry name" value="YbaK/aminoacyl-tRNA synthetase-associated domain"/>
    <property type="match status" value="1"/>
</dbReference>
<proteinExistence type="inferred from homology"/>
<dbReference type="Proteomes" id="UP001079657">
    <property type="component" value="Unassembled WGS sequence"/>
</dbReference>
<dbReference type="SUPFAM" id="SSF55826">
    <property type="entry name" value="YbaK/ProRS associated domain"/>
    <property type="match status" value="1"/>
</dbReference>
<dbReference type="EMBL" id="JAPQES010000004">
    <property type="protein sequence ID" value="MCY6371435.1"/>
    <property type="molecule type" value="Genomic_DNA"/>
</dbReference>
<sequence>MTENEQNVYDILDKLEIPYIRHEHIPIFTIEEANKLDINISGQHCKNLFIRNRKGDKHYLVILVESKKVDLRSLSTQISSTNLSFASEQRLYKCLALKPGSVTPFGLINDSEKHVEVLIDKDLLHSNTISFHPNVNTATITISYKNFEKFLNWCENKISYVQI</sequence>
<dbReference type="InterPro" id="IPR040285">
    <property type="entry name" value="ProX/PRXD1"/>
</dbReference>
<dbReference type="PANTHER" id="PTHR31423:SF3">
    <property type="entry name" value="PROLYL-TRNA SYNTHETASE ASSOCIATED DOMAIN-CONTAINING PROTEIN 1-RELATED"/>
    <property type="match status" value="1"/>
</dbReference>
<reference evidence="3" key="1">
    <citation type="submission" date="2022-12" db="EMBL/GenBank/DDBJ databases">
        <authorList>
            <person name="Wang J."/>
        </authorList>
    </citation>
    <scope>NUCLEOTIDE SEQUENCE</scope>
    <source>
        <strain evidence="3">HY-42-06</strain>
    </source>
</reference>
<evidence type="ECO:0000259" key="2">
    <source>
        <dbReference type="Pfam" id="PF04073"/>
    </source>
</evidence>
<dbReference type="InterPro" id="IPR007214">
    <property type="entry name" value="YbaK/aa-tRNA-synth-assoc-dom"/>
</dbReference>
<evidence type="ECO:0000256" key="1">
    <source>
        <dbReference type="ARBA" id="ARBA00010201"/>
    </source>
</evidence>
<dbReference type="RefSeq" id="WP_268050506.1">
    <property type="nucleotide sequence ID" value="NZ_JAPQES010000004.1"/>
</dbReference>
<dbReference type="InterPro" id="IPR036754">
    <property type="entry name" value="YbaK/aa-tRNA-synt-asso_dom_sf"/>
</dbReference>
<dbReference type="CDD" id="cd04335">
    <property type="entry name" value="PrdX_deacylase"/>
    <property type="match status" value="1"/>
</dbReference>
<name>A0ABT4CQV6_9CLOT</name>
<dbReference type="PANTHER" id="PTHR31423">
    <property type="entry name" value="YBAK DOMAIN-CONTAINING PROTEIN"/>
    <property type="match status" value="1"/>
</dbReference>
<comment type="similarity">
    <text evidence="1">Belongs to the PRORSD1 family.</text>
</comment>
<dbReference type="Pfam" id="PF04073">
    <property type="entry name" value="tRNA_edit"/>
    <property type="match status" value="1"/>
</dbReference>
<evidence type="ECO:0000313" key="3">
    <source>
        <dbReference type="EMBL" id="MCY6371435.1"/>
    </source>
</evidence>